<accession>A0A0S2DLW8</accession>
<name>A0A0S2DLW8_LYSEN</name>
<dbReference type="STRING" id="69.GLE_3937"/>
<gene>
    <name evidence="1" type="ORF">GLE_3937</name>
</gene>
<evidence type="ECO:0000313" key="2">
    <source>
        <dbReference type="Proteomes" id="UP000061569"/>
    </source>
</evidence>
<dbReference type="OrthoDB" id="6424444at2"/>
<dbReference type="EMBL" id="CP013140">
    <property type="protein sequence ID" value="ALN59279.1"/>
    <property type="molecule type" value="Genomic_DNA"/>
</dbReference>
<dbReference type="KEGG" id="lez:GLE_3937"/>
<proteinExistence type="predicted"/>
<organism evidence="1 2">
    <name type="scientific">Lysobacter enzymogenes</name>
    <dbReference type="NCBI Taxonomy" id="69"/>
    <lineage>
        <taxon>Bacteria</taxon>
        <taxon>Pseudomonadati</taxon>
        <taxon>Pseudomonadota</taxon>
        <taxon>Gammaproteobacteria</taxon>
        <taxon>Lysobacterales</taxon>
        <taxon>Lysobacteraceae</taxon>
        <taxon>Lysobacter</taxon>
    </lineage>
</organism>
<sequence length="217" mass="24225">MANKDASIPPLRTGLSLQAVIEEYLQHGRLRSTAAFGFAPDQSLQELVAGDFKHAAMRPAAYEQIERDVLLRHRGGVVPASLRSTYLRGRYLNSELDLLPGPPLATILRWLSRRRPTPRVELFETFNAEYGAVLVDRSVKFCFTRNGDRYRVTSLMPRIVGSGDDRVALEELDCTLVGMQPCERSADWLARAAQNPKGRQRRAALRAVEGIATLLPP</sequence>
<protein>
    <submittedName>
        <fullName evidence="1">Uncharacterized protein</fullName>
    </submittedName>
</protein>
<dbReference type="AlphaFoldDB" id="A0A0S2DLW8"/>
<dbReference type="PATRIC" id="fig|69.6.peg.3874"/>
<reference evidence="1 2" key="1">
    <citation type="submission" date="2015-11" db="EMBL/GenBank/DDBJ databases">
        <title>Genome sequences of Lysobacter enzymogenes strain C3 and Lysobacter antibioticus ATCC 29479.</title>
        <authorList>
            <person name="Kobayashi D.Y."/>
        </authorList>
    </citation>
    <scope>NUCLEOTIDE SEQUENCE [LARGE SCALE GENOMIC DNA]</scope>
    <source>
        <strain evidence="1 2">C3</strain>
    </source>
</reference>
<evidence type="ECO:0000313" key="1">
    <source>
        <dbReference type="EMBL" id="ALN59279.1"/>
    </source>
</evidence>
<dbReference type="Proteomes" id="UP000061569">
    <property type="component" value="Chromosome"/>
</dbReference>